<dbReference type="InterPro" id="IPR036908">
    <property type="entry name" value="RlpA-like_sf"/>
</dbReference>
<dbReference type="Proteomes" id="UP000757890">
    <property type="component" value="Unassembled WGS sequence"/>
</dbReference>
<organism evidence="3 4">
    <name type="scientific">Dialister invisus</name>
    <dbReference type="NCBI Taxonomy" id="218538"/>
    <lineage>
        <taxon>Bacteria</taxon>
        <taxon>Bacillati</taxon>
        <taxon>Bacillota</taxon>
        <taxon>Negativicutes</taxon>
        <taxon>Veillonellales</taxon>
        <taxon>Veillonellaceae</taxon>
        <taxon>Dialister</taxon>
    </lineage>
</organism>
<dbReference type="SUPFAM" id="SSF50685">
    <property type="entry name" value="Barwin-like endoglucanases"/>
    <property type="match status" value="1"/>
</dbReference>
<evidence type="ECO:0000256" key="1">
    <source>
        <dbReference type="ARBA" id="ARBA00022729"/>
    </source>
</evidence>
<dbReference type="RefSeq" id="WP_276640249.1">
    <property type="nucleotide sequence ID" value="NZ_DBFJMR010000011.1"/>
</dbReference>
<dbReference type="PANTHER" id="PTHR39160:SF4">
    <property type="entry name" value="RESUSCITATION-PROMOTING FACTOR RPFB"/>
    <property type="match status" value="1"/>
</dbReference>
<dbReference type="EMBL" id="JABZMK010000048">
    <property type="protein sequence ID" value="MBF1129723.1"/>
    <property type="molecule type" value="Genomic_DNA"/>
</dbReference>
<proteinExistence type="predicted"/>
<dbReference type="InterPro" id="IPR011098">
    <property type="entry name" value="G5_dom"/>
</dbReference>
<gene>
    <name evidence="3" type="ORF">HXL70_06725</name>
</gene>
<dbReference type="GO" id="GO:0004553">
    <property type="term" value="F:hydrolase activity, hydrolyzing O-glycosyl compounds"/>
    <property type="evidence" value="ECO:0007669"/>
    <property type="project" value="InterPro"/>
</dbReference>
<dbReference type="GO" id="GO:0019867">
    <property type="term" value="C:outer membrane"/>
    <property type="evidence" value="ECO:0007669"/>
    <property type="project" value="InterPro"/>
</dbReference>
<accession>A0A930FRN0</accession>
<keyword evidence="1" id="KW-0732">Signal</keyword>
<feature type="domain" description="G5" evidence="2">
    <location>
        <begin position="150"/>
        <end position="230"/>
    </location>
</feature>
<evidence type="ECO:0000259" key="2">
    <source>
        <dbReference type="PROSITE" id="PS51109"/>
    </source>
</evidence>
<dbReference type="AlphaFoldDB" id="A0A930FRN0"/>
<dbReference type="Gene3D" id="2.40.40.10">
    <property type="entry name" value="RlpA-like domain"/>
    <property type="match status" value="1"/>
</dbReference>
<reference evidence="3" key="1">
    <citation type="submission" date="2020-04" db="EMBL/GenBank/DDBJ databases">
        <title>Deep metagenomics examines the oral microbiome during advanced dental caries in children, revealing novel taxa and co-occurrences with host molecules.</title>
        <authorList>
            <person name="Baker J.L."/>
            <person name="Morton J.T."/>
            <person name="Dinis M."/>
            <person name="Alvarez R."/>
            <person name="Tran N.C."/>
            <person name="Knight R."/>
            <person name="Edlund A."/>
        </authorList>
    </citation>
    <scope>NUCLEOTIDE SEQUENCE</scope>
    <source>
        <strain evidence="3">JCVI_32_bin.14</strain>
    </source>
</reference>
<dbReference type="PANTHER" id="PTHR39160">
    <property type="entry name" value="CELL WALL-BINDING PROTEIN YOCH"/>
    <property type="match status" value="1"/>
</dbReference>
<dbReference type="Pfam" id="PF07501">
    <property type="entry name" value="G5"/>
    <property type="match status" value="1"/>
</dbReference>
<dbReference type="GO" id="GO:0009254">
    <property type="term" value="P:peptidoglycan turnover"/>
    <property type="evidence" value="ECO:0007669"/>
    <property type="project" value="InterPro"/>
</dbReference>
<dbReference type="CDD" id="cd22786">
    <property type="entry name" value="DPBB_YuiC-like"/>
    <property type="match status" value="1"/>
</dbReference>
<evidence type="ECO:0000313" key="4">
    <source>
        <dbReference type="Proteomes" id="UP000757890"/>
    </source>
</evidence>
<dbReference type="PROSITE" id="PS51109">
    <property type="entry name" value="G5"/>
    <property type="match status" value="1"/>
</dbReference>
<comment type="caution">
    <text evidence="3">The sequence shown here is derived from an EMBL/GenBank/DDBJ whole genome shotgun (WGS) entry which is preliminary data.</text>
</comment>
<dbReference type="InterPro" id="IPR051933">
    <property type="entry name" value="Resuscitation_pf_RpfB"/>
</dbReference>
<evidence type="ECO:0000313" key="3">
    <source>
        <dbReference type="EMBL" id="MBF1129723.1"/>
    </source>
</evidence>
<dbReference type="Pfam" id="PF06725">
    <property type="entry name" value="3D"/>
    <property type="match status" value="1"/>
</dbReference>
<dbReference type="Gene3D" id="2.20.230.10">
    <property type="entry name" value="Resuscitation-promoting factor rpfb"/>
    <property type="match status" value="1"/>
</dbReference>
<protein>
    <submittedName>
        <fullName evidence="3">G5 domain-containing protein</fullName>
    </submittedName>
</protein>
<sequence>MKIFIKEKVKIMVAVLFLIVAAIMHTEFVLAKVNPASLPEIKNITVYDGEVRTVVKTRGNTFKDVLDSLSQPLRMHDTYWTSTEKLKDGAVLYVERSVPVTIIENDKEKIIYTTQQTVQGAVNDAGYDWRKMMPLEDGLSKVHENMKIHMVPYTARNVVREESVPAGYTMWYDSSLAPDEVVVIQEGTPERRRLEIEEFISDGKVIHESVFKVETLEAGVKGIARTGKRDGAVGWVTTMNATAYHPNDGGGDGITATGTKAGYGTVAVDPSVIPLGSKLYIPQYGEAIAADTGGAIVGHKIDLCMESYEECYQFGRRDVQVFINY</sequence>
<name>A0A930FRN0_9FIRM</name>
<dbReference type="InterPro" id="IPR010611">
    <property type="entry name" value="3D_dom"/>
</dbReference>